<gene>
    <name evidence="1" type="ORF">LX97_03001</name>
</gene>
<protein>
    <submittedName>
        <fullName evidence="1">Uncharacterized protein</fullName>
    </submittedName>
</protein>
<dbReference type="InterPro" id="IPR008930">
    <property type="entry name" value="Terpenoid_cyclase/PrenylTrfase"/>
</dbReference>
<dbReference type="SUPFAM" id="SSF48239">
    <property type="entry name" value="Terpenoid cyclases/Protein prenyltransferases"/>
    <property type="match status" value="1"/>
</dbReference>
<reference evidence="1 2" key="1">
    <citation type="submission" date="2018-06" db="EMBL/GenBank/DDBJ databases">
        <title>Genomic Encyclopedia of Archaeal and Bacterial Type Strains, Phase II (KMG-II): from individual species to whole genera.</title>
        <authorList>
            <person name="Goeker M."/>
        </authorList>
    </citation>
    <scope>NUCLEOTIDE SEQUENCE [LARGE SCALE GENOMIC DNA]</scope>
    <source>
        <strain evidence="1 2">DSM 17205</strain>
    </source>
</reference>
<accession>A0ABX5PV26</accession>
<proteinExistence type="predicted"/>
<evidence type="ECO:0000313" key="2">
    <source>
        <dbReference type="Proteomes" id="UP000248584"/>
    </source>
</evidence>
<dbReference type="EMBL" id="QKZR01000006">
    <property type="protein sequence ID" value="PZX37906.1"/>
    <property type="molecule type" value="Genomic_DNA"/>
</dbReference>
<organism evidence="1 2">
    <name type="scientific">Nonlabens dokdonensis</name>
    <dbReference type="NCBI Taxonomy" id="328515"/>
    <lineage>
        <taxon>Bacteria</taxon>
        <taxon>Pseudomonadati</taxon>
        <taxon>Bacteroidota</taxon>
        <taxon>Flavobacteriia</taxon>
        <taxon>Flavobacteriales</taxon>
        <taxon>Flavobacteriaceae</taxon>
        <taxon>Nonlabens</taxon>
    </lineage>
</organism>
<keyword evidence="2" id="KW-1185">Reference proteome</keyword>
<evidence type="ECO:0000313" key="1">
    <source>
        <dbReference type="EMBL" id="PZX37906.1"/>
    </source>
</evidence>
<comment type="caution">
    <text evidence="1">The sequence shown here is derived from an EMBL/GenBank/DDBJ whole genome shotgun (WGS) entry which is preliminary data.</text>
</comment>
<dbReference type="Proteomes" id="UP000248584">
    <property type="component" value="Unassembled WGS sequence"/>
</dbReference>
<sequence length="285" mass="32871">MNNTYKQSLRNTYLWLNSLSTERINEQVIELLALINVCKLDSSVLQEEFDSLGTKFLNQVGTIDYVKQDLFHALLALDFVERLGNPTQKADAIAYRSILKELWSEGLYAEKKTLLDSIFCDNKESSDTVNMTIRLDRFNLDIDKEILKFIEQVETQSNYGKKTIITDELSILKMEAMATRAQRSNDIITAARCLRSRTYLSNHDSLLMKSGMKFLLSQQCYDGSFGDYEADMLKIKDSESRDKSTLKIKLIVSIQIIWTVMEFNGHSLFSSLQRDNHYSIATNRY</sequence>
<name>A0ABX5PV26_9FLAO</name>